<evidence type="ECO:0000256" key="10">
    <source>
        <dbReference type="RuleBase" id="RU366035"/>
    </source>
</evidence>
<dbReference type="InterPro" id="IPR026777">
    <property type="entry name" value="PRM1"/>
</dbReference>
<keyword evidence="13" id="KW-1185">Reference proteome</keyword>
<accession>A0A9W7XH51</accession>
<feature type="transmembrane region" description="Helical" evidence="10">
    <location>
        <begin position="273"/>
        <end position="291"/>
    </location>
</feature>
<dbReference type="GO" id="GO:0012505">
    <property type="term" value="C:endomembrane system"/>
    <property type="evidence" value="ECO:0007669"/>
    <property type="project" value="UniProtKB-SubCell"/>
</dbReference>
<feature type="compositionally biased region" description="Polar residues" evidence="11">
    <location>
        <begin position="216"/>
        <end position="228"/>
    </location>
</feature>
<keyword evidence="8 10" id="KW-0472">Membrane</keyword>
<dbReference type="GO" id="GO:0032220">
    <property type="term" value="P:plasma membrane fusion involved in cytogamy"/>
    <property type="evidence" value="ECO:0007669"/>
    <property type="project" value="TreeGrafter"/>
</dbReference>
<evidence type="ECO:0000256" key="8">
    <source>
        <dbReference type="ARBA" id="ARBA00023136"/>
    </source>
</evidence>
<feature type="transmembrane region" description="Helical" evidence="10">
    <location>
        <begin position="1077"/>
        <end position="1096"/>
    </location>
</feature>
<feature type="compositionally biased region" description="Basic and acidic residues" evidence="11">
    <location>
        <begin position="28"/>
        <end position="48"/>
    </location>
</feature>
<feature type="region of interest" description="Disordered" evidence="11">
    <location>
        <begin position="986"/>
        <end position="1021"/>
    </location>
</feature>
<protein>
    <recommendedName>
        <fullName evidence="10">Plasma membrane fusion protein PRM1</fullName>
    </recommendedName>
</protein>
<evidence type="ECO:0000256" key="6">
    <source>
        <dbReference type="ARBA" id="ARBA00022971"/>
    </source>
</evidence>
<proteinExistence type="inferred from homology"/>
<evidence type="ECO:0000256" key="5">
    <source>
        <dbReference type="ARBA" id="ARBA00022692"/>
    </source>
</evidence>
<keyword evidence="7 10" id="KW-1133">Transmembrane helix</keyword>
<evidence type="ECO:0000313" key="12">
    <source>
        <dbReference type="EMBL" id="KAJ1643140.1"/>
    </source>
</evidence>
<comment type="similarity">
    <text evidence="4 10">Belongs to the PRM1 family.</text>
</comment>
<evidence type="ECO:0000256" key="2">
    <source>
        <dbReference type="ARBA" id="ARBA00004127"/>
    </source>
</evidence>
<reference evidence="12" key="1">
    <citation type="submission" date="2022-07" db="EMBL/GenBank/DDBJ databases">
        <title>Phylogenomic reconstructions and comparative analyses of Kickxellomycotina fungi.</title>
        <authorList>
            <person name="Reynolds N.K."/>
            <person name="Stajich J.E."/>
            <person name="Barry K."/>
            <person name="Grigoriev I.V."/>
            <person name="Crous P."/>
            <person name="Smith M.E."/>
        </authorList>
    </citation>
    <scope>NUCLEOTIDE SEQUENCE</scope>
    <source>
        <strain evidence="12">NBRC 105413</strain>
    </source>
</reference>
<dbReference type="GO" id="GO:0043332">
    <property type="term" value="C:mating projection tip"/>
    <property type="evidence" value="ECO:0007669"/>
    <property type="project" value="UniProtKB-UniRule"/>
</dbReference>
<evidence type="ECO:0000313" key="13">
    <source>
        <dbReference type="Proteomes" id="UP001145021"/>
    </source>
</evidence>
<evidence type="ECO:0000256" key="3">
    <source>
        <dbReference type="ARBA" id="ARBA00004196"/>
    </source>
</evidence>
<feature type="compositionally biased region" description="Basic and acidic residues" evidence="11">
    <location>
        <begin position="203"/>
        <end position="214"/>
    </location>
</feature>
<feature type="region of interest" description="Disordered" evidence="11">
    <location>
        <begin position="127"/>
        <end position="150"/>
    </location>
</feature>
<dbReference type="GO" id="GO:0005886">
    <property type="term" value="C:plasma membrane"/>
    <property type="evidence" value="ECO:0007669"/>
    <property type="project" value="UniProtKB-SubCell"/>
</dbReference>
<feature type="region of interest" description="Disordered" evidence="11">
    <location>
        <begin position="203"/>
        <end position="230"/>
    </location>
</feature>
<keyword evidence="10" id="KW-1003">Cell membrane</keyword>
<name>A0A9W7XH51_9FUNG</name>
<comment type="caution">
    <text evidence="12">The sequence shown here is derived from an EMBL/GenBank/DDBJ whole genome shotgun (WGS) entry which is preliminary data.</text>
</comment>
<evidence type="ECO:0000256" key="9">
    <source>
        <dbReference type="ARBA" id="ARBA00023180"/>
    </source>
</evidence>
<keyword evidence="5 10" id="KW-0812">Transmembrane</keyword>
<feature type="compositionally biased region" description="Low complexity" evidence="11">
    <location>
        <begin position="986"/>
        <end position="1014"/>
    </location>
</feature>
<feature type="region of interest" description="Disordered" evidence="11">
    <location>
        <begin position="850"/>
        <end position="974"/>
    </location>
</feature>
<feature type="compositionally biased region" description="Acidic residues" evidence="11">
    <location>
        <begin position="859"/>
        <end position="882"/>
    </location>
</feature>
<feature type="transmembrane region" description="Helical" evidence="10">
    <location>
        <begin position="360"/>
        <end position="380"/>
    </location>
</feature>
<dbReference type="AlphaFoldDB" id="A0A9W7XH51"/>
<feature type="compositionally biased region" description="Basic residues" evidence="11">
    <location>
        <begin position="135"/>
        <end position="145"/>
    </location>
</feature>
<feature type="transmembrane region" description="Helical" evidence="10">
    <location>
        <begin position="640"/>
        <end position="662"/>
    </location>
</feature>
<dbReference type="PANTHER" id="PTHR31030:SF1">
    <property type="entry name" value="PLASMA MEMBRANE FUSION PROTEIN PRM1"/>
    <property type="match status" value="1"/>
</dbReference>
<gene>
    <name evidence="12" type="primary">PRM1</name>
    <name evidence="12" type="ORF">LPJ64_005059</name>
</gene>
<dbReference type="PANTHER" id="PTHR31030">
    <property type="entry name" value="PLASMA MEMBRANE FUSION PROTEIN PRM1"/>
    <property type="match status" value="1"/>
</dbReference>
<feature type="compositionally biased region" description="Low complexity" evidence="11">
    <location>
        <begin position="911"/>
        <end position="925"/>
    </location>
</feature>
<evidence type="ECO:0000256" key="11">
    <source>
        <dbReference type="SAM" id="MobiDB-lite"/>
    </source>
</evidence>
<evidence type="ECO:0000256" key="1">
    <source>
        <dbReference type="ARBA" id="ARBA00002512"/>
    </source>
</evidence>
<comment type="function">
    <text evidence="1 10">Involved in cell fusion during mating by stabilizing the plasma membrane fusion event.</text>
</comment>
<feature type="transmembrane region" description="Helical" evidence="10">
    <location>
        <begin position="538"/>
        <end position="559"/>
    </location>
</feature>
<dbReference type="EMBL" id="JANBOH010000291">
    <property type="protein sequence ID" value="KAJ1643140.1"/>
    <property type="molecule type" value="Genomic_DNA"/>
</dbReference>
<feature type="compositionally biased region" description="Basic and acidic residues" evidence="11">
    <location>
        <begin position="89"/>
        <end position="111"/>
    </location>
</feature>
<comment type="subcellular location">
    <subcellularLocation>
        <location evidence="3">Cell envelope</location>
    </subcellularLocation>
    <subcellularLocation>
        <location evidence="10">Cell membrane</location>
        <topology evidence="10">Multi-pass membrane protein</topology>
    </subcellularLocation>
    <subcellularLocation>
        <location evidence="2">Endomembrane system</location>
        <topology evidence="2">Multi-pass membrane protein</topology>
    </subcellularLocation>
</comment>
<sequence length="1279" mass="142638">MSEKKNFDTLGDYYDTESEYDRYSLGYPEEKKHGIDKKSMPKYDEGEYKSAYPVENPTYKSENPDYYPNEKSTYPNDKKHENYYANDYPSEKAKPYYPMKDEPYNDYSDNKNDDLYYDDAIASPVKTGFNSGIKSKSKGKGKGKGKGKEKVPIVMNNGAVAAPGAGMDDNYRPEDDLFYDSVEPNYGNQAKDNDTHFDLDAFRNPDNMRYRGSTEKPAQTYNNNNNGSFDEKQYYYQEKRSSDYLPPYAESGPEGKHMIYPYIGKWARLSRAWATQTVILLIFVGYGYLILAGDARDKAKEALGYINGNCLAVETAAEAVVNAPRTAAESSLAMLEKATMGLIDVAYNSLNKIVNMIESLIIIVLKIYVGTFICISEVIIRTALTMITEVGKIITDLLNKAIDSVMGTMQNFAANVANGAQDVINNIAGAFTGNDNTVSFNADEIRKELSVTIPSDWVNSISDLQNKIPTEDQIFGNITQLLDVPFNMLRGVIFSGFSGIHINFTESVKLPAEKNLTMCETPIGEETINGVGDGAAHIFTMGGLAVIGAALILVLIKIYSTMRYNKRYDTRMTEFRQDLAYYTPPINHSKDEVAETPATRQEMDLYKLPGNRWLDTLVRWQRKKWGDTPRALAWRWWFDYVLYPPAVACFIAGVIGIIVVLAQVNAINGLRKEFTPILGRELDEFQQKFIGDQLYGSIRNDSVALANDINSGINSKELELNHTLFGPIGDGTKSLNDTLNGFIDTYIKGIRSVFGGTVLDYPVEGFVNCTLTKYINTLQKVLTFINEYLGGIDLPRIDEDVLYSPALKLLRPVNKTVDALRLAVVGTFVPNATLLDPDWFEPESELESERAAYKSSLEAVEDEEERSEDSMDEMLESLDDASEESKDSVDDSEDGDAKLLFNQNQNQSLTSESSASASADGDAPAQLRKRAESDSQTESSSQTDQDSQAESDSQTASSPSASDPASNSDGNEANVETVDSLPELSSLLSSLSSSPLPSSLPSTTPTRTKSTGNEENSELDNLDEELESLSIDPSTFPTLLSKEQVESAQKYGGYTGGLVGMLCDYYVKTLLDQIPSFIALIGVWVILIIFGLFHVVSDYRKIKHYGLDSQHQQQHQQRQQIRKLTKLHQALKRGASYYHESRVEEYPEPEHSGFTVEYEELRESVKSLWRKQSPLEPPLKIIAFVIPRGDLAPTDYFILPHSNYQSILNNISLDESRLVFYELEYSHMPGGSLSSVFNEYVVMPKDVSEGILASRGSCASNISNKETDCLIKLNSIVFV</sequence>
<feature type="compositionally biased region" description="Low complexity" evidence="11">
    <location>
        <begin position="934"/>
        <end position="969"/>
    </location>
</feature>
<keyword evidence="6 10" id="KW-0184">Conjugation</keyword>
<organism evidence="12 13">
    <name type="scientific">Coemansia asiatica</name>
    <dbReference type="NCBI Taxonomy" id="1052880"/>
    <lineage>
        <taxon>Eukaryota</taxon>
        <taxon>Fungi</taxon>
        <taxon>Fungi incertae sedis</taxon>
        <taxon>Zoopagomycota</taxon>
        <taxon>Kickxellomycotina</taxon>
        <taxon>Kickxellomycetes</taxon>
        <taxon>Kickxellales</taxon>
        <taxon>Kickxellaceae</taxon>
        <taxon>Coemansia</taxon>
    </lineage>
</organism>
<dbReference type="Proteomes" id="UP001145021">
    <property type="component" value="Unassembled WGS sequence"/>
</dbReference>
<feature type="compositionally biased region" description="Polar residues" evidence="11">
    <location>
        <begin position="901"/>
        <end position="910"/>
    </location>
</feature>
<evidence type="ECO:0000256" key="7">
    <source>
        <dbReference type="ARBA" id="ARBA00022989"/>
    </source>
</evidence>
<evidence type="ECO:0000256" key="4">
    <source>
        <dbReference type="ARBA" id="ARBA00010780"/>
    </source>
</evidence>
<keyword evidence="9" id="KW-0325">Glycoprotein</keyword>
<feature type="region of interest" description="Disordered" evidence="11">
    <location>
        <begin position="1"/>
        <end position="111"/>
    </location>
</feature>